<proteinExistence type="predicted"/>
<reference evidence="2 3" key="1">
    <citation type="submission" date="2019-03" db="EMBL/GenBank/DDBJ databases">
        <title>First draft genome of Liparis tanakae, snailfish: a comprehensive survey of snailfish specific genes.</title>
        <authorList>
            <person name="Kim W."/>
            <person name="Song I."/>
            <person name="Jeong J.-H."/>
            <person name="Kim D."/>
            <person name="Kim S."/>
            <person name="Ryu S."/>
            <person name="Song J.Y."/>
            <person name="Lee S.K."/>
        </authorList>
    </citation>
    <scope>NUCLEOTIDE SEQUENCE [LARGE SCALE GENOMIC DNA]</scope>
    <source>
        <tissue evidence="2">Muscle</tissue>
    </source>
</reference>
<sequence>MHSAGQSRVQALGQTLPYDQPLGQEGVAKSSPTQRSGSPGVMVHPSRVRSSSHRGGNPAKFEL</sequence>
<comment type="caution">
    <text evidence="2">The sequence shown here is derived from an EMBL/GenBank/DDBJ whole genome shotgun (WGS) entry which is preliminary data.</text>
</comment>
<keyword evidence="3" id="KW-1185">Reference proteome</keyword>
<evidence type="ECO:0000313" key="3">
    <source>
        <dbReference type="Proteomes" id="UP000314294"/>
    </source>
</evidence>
<dbReference type="Proteomes" id="UP000314294">
    <property type="component" value="Unassembled WGS sequence"/>
</dbReference>
<organism evidence="2 3">
    <name type="scientific">Liparis tanakae</name>
    <name type="common">Tanaka's snailfish</name>
    <dbReference type="NCBI Taxonomy" id="230148"/>
    <lineage>
        <taxon>Eukaryota</taxon>
        <taxon>Metazoa</taxon>
        <taxon>Chordata</taxon>
        <taxon>Craniata</taxon>
        <taxon>Vertebrata</taxon>
        <taxon>Euteleostomi</taxon>
        <taxon>Actinopterygii</taxon>
        <taxon>Neopterygii</taxon>
        <taxon>Teleostei</taxon>
        <taxon>Neoteleostei</taxon>
        <taxon>Acanthomorphata</taxon>
        <taxon>Eupercaria</taxon>
        <taxon>Perciformes</taxon>
        <taxon>Cottioidei</taxon>
        <taxon>Cottales</taxon>
        <taxon>Liparidae</taxon>
        <taxon>Liparis</taxon>
    </lineage>
</organism>
<feature type="compositionally biased region" description="Polar residues" evidence="1">
    <location>
        <begin position="1"/>
        <end position="13"/>
    </location>
</feature>
<evidence type="ECO:0000256" key="1">
    <source>
        <dbReference type="SAM" id="MobiDB-lite"/>
    </source>
</evidence>
<gene>
    <name evidence="2" type="ORF">EYF80_036299</name>
</gene>
<protein>
    <submittedName>
        <fullName evidence="2">Uncharacterized protein</fullName>
    </submittedName>
</protein>
<accession>A0A4Z2GJ90</accession>
<evidence type="ECO:0000313" key="2">
    <source>
        <dbReference type="EMBL" id="TNN53526.1"/>
    </source>
</evidence>
<dbReference type="EMBL" id="SRLO01000514">
    <property type="protein sequence ID" value="TNN53526.1"/>
    <property type="molecule type" value="Genomic_DNA"/>
</dbReference>
<feature type="region of interest" description="Disordered" evidence="1">
    <location>
        <begin position="1"/>
        <end position="63"/>
    </location>
</feature>
<dbReference type="AlphaFoldDB" id="A0A4Z2GJ90"/>
<name>A0A4Z2GJ90_9TELE</name>